<dbReference type="EMBL" id="VANI01000011">
    <property type="protein sequence ID" value="TLM76885.1"/>
    <property type="molecule type" value="Genomic_DNA"/>
</dbReference>
<reference evidence="7 8" key="1">
    <citation type="submission" date="2019-05" db="EMBL/GenBank/DDBJ databases">
        <title>Microbulbifer harenosus sp. nov., an alginate-degrading bacterium isolated from coastal sand.</title>
        <authorList>
            <person name="Huang H."/>
            <person name="Mo K."/>
            <person name="Bao S."/>
        </authorList>
    </citation>
    <scope>NUCLEOTIDE SEQUENCE [LARGE SCALE GENOMIC DNA]</scope>
    <source>
        <strain evidence="7 8">HB161719</strain>
    </source>
</reference>
<name>A0ABY2UGU5_9GAMM</name>
<comment type="function">
    <text evidence="5">Member of a network of 50S ribosomal subunit biogenesis factors which assembles along the 30S-50S interface, preventing incorrect 23S rRNA structures from forming. Promotes peptidyl transferase center (PTC) maturation.</text>
</comment>
<evidence type="ECO:0000256" key="4">
    <source>
        <dbReference type="ARBA" id="ARBA00022884"/>
    </source>
</evidence>
<evidence type="ECO:0000256" key="2">
    <source>
        <dbReference type="ARBA" id="ARBA00022517"/>
    </source>
</evidence>
<protein>
    <recommendedName>
        <fullName evidence="5">Dual-action ribosomal maturation protein DarP</fullName>
    </recommendedName>
    <alternativeName>
        <fullName evidence="5">Large ribosomal subunit assembly factor DarP</fullName>
    </alternativeName>
</protein>
<evidence type="ECO:0000256" key="1">
    <source>
        <dbReference type="ARBA" id="ARBA00022490"/>
    </source>
</evidence>
<sequence length="176" mass="20838">MHNSDDFQNHEEFDGDQPKSKTRLKQEMQQLQDLGKRLTELNATKLAEVPMDAELEDAIATFHRIKSHEAKRRQLQFIGKLMRDADVDAIEAVLNRHKEQDLQRLRFDRLAEEWRDRLLDQGNEALSTFFNEHPSADHQQLRNLLREAGKEKASNKPPTNQRKLFRYLRDFFVQES</sequence>
<accession>A0ABY2UGU5</accession>
<gene>
    <name evidence="5" type="primary">darP</name>
    <name evidence="7" type="ORF">FDY93_10940</name>
</gene>
<dbReference type="PIRSF" id="PIRSF016183">
    <property type="entry name" value="UCP016183"/>
    <property type="match status" value="1"/>
</dbReference>
<dbReference type="RefSeq" id="WP_138235793.1">
    <property type="nucleotide sequence ID" value="NZ_CP185860.1"/>
</dbReference>
<evidence type="ECO:0000256" key="3">
    <source>
        <dbReference type="ARBA" id="ARBA00022730"/>
    </source>
</evidence>
<keyword evidence="8" id="KW-1185">Reference proteome</keyword>
<dbReference type="InterPro" id="IPR023153">
    <property type="entry name" value="DarP_sf"/>
</dbReference>
<dbReference type="Gene3D" id="1.10.60.30">
    <property type="entry name" value="PSPTO4464-like domains"/>
    <property type="match status" value="2"/>
</dbReference>
<keyword evidence="1 5" id="KW-0963">Cytoplasm</keyword>
<dbReference type="PANTHER" id="PTHR38101:SF1">
    <property type="entry name" value="UPF0307 PROTEIN YJGA"/>
    <property type="match status" value="1"/>
</dbReference>
<evidence type="ECO:0000256" key="5">
    <source>
        <dbReference type="HAMAP-Rule" id="MF_00765"/>
    </source>
</evidence>
<dbReference type="CDD" id="cd16331">
    <property type="entry name" value="YjgA-like"/>
    <property type="match status" value="1"/>
</dbReference>
<comment type="similarity">
    <text evidence="5">Belongs to the DarP family.</text>
</comment>
<evidence type="ECO:0000256" key="6">
    <source>
        <dbReference type="SAM" id="MobiDB-lite"/>
    </source>
</evidence>
<dbReference type="NCBIfam" id="NF003593">
    <property type="entry name" value="PRK05255.1-1"/>
    <property type="match status" value="1"/>
</dbReference>
<dbReference type="PANTHER" id="PTHR38101">
    <property type="entry name" value="UPF0307 PROTEIN YJGA"/>
    <property type="match status" value="1"/>
</dbReference>
<evidence type="ECO:0000313" key="8">
    <source>
        <dbReference type="Proteomes" id="UP000306791"/>
    </source>
</evidence>
<dbReference type="Proteomes" id="UP000306791">
    <property type="component" value="Unassembled WGS sequence"/>
</dbReference>
<keyword evidence="4 5" id="KW-0694">RNA-binding</keyword>
<feature type="compositionally biased region" description="Basic and acidic residues" evidence="6">
    <location>
        <begin position="1"/>
        <end position="19"/>
    </location>
</feature>
<keyword evidence="2 5" id="KW-0690">Ribosome biogenesis</keyword>
<dbReference type="SUPFAM" id="SSF158710">
    <property type="entry name" value="PSPTO4464-like"/>
    <property type="match status" value="1"/>
</dbReference>
<dbReference type="Pfam" id="PF04751">
    <property type="entry name" value="DarP"/>
    <property type="match status" value="1"/>
</dbReference>
<feature type="region of interest" description="Disordered" evidence="6">
    <location>
        <begin position="1"/>
        <end position="27"/>
    </location>
</feature>
<comment type="subcellular location">
    <subcellularLocation>
        <location evidence="5">Cytoplasm</location>
    </subcellularLocation>
    <text evidence="5">Associates with late stage pre-50S ribosomal subunits.</text>
</comment>
<organism evidence="7 8">
    <name type="scientific">Microbulbifer harenosus</name>
    <dbReference type="NCBI Taxonomy" id="2576840"/>
    <lineage>
        <taxon>Bacteria</taxon>
        <taxon>Pseudomonadati</taxon>
        <taxon>Pseudomonadota</taxon>
        <taxon>Gammaproteobacteria</taxon>
        <taxon>Cellvibrionales</taxon>
        <taxon>Microbulbiferaceae</taxon>
        <taxon>Microbulbifer</taxon>
    </lineage>
</organism>
<keyword evidence="3 5" id="KW-0699">rRNA-binding</keyword>
<comment type="caution">
    <text evidence="7">The sequence shown here is derived from an EMBL/GenBank/DDBJ whole genome shotgun (WGS) entry which is preliminary data.</text>
</comment>
<dbReference type="HAMAP" id="MF_00765">
    <property type="entry name" value="DarP"/>
    <property type="match status" value="1"/>
</dbReference>
<dbReference type="InterPro" id="IPR006839">
    <property type="entry name" value="DarP"/>
</dbReference>
<proteinExistence type="inferred from homology"/>
<evidence type="ECO:0000313" key="7">
    <source>
        <dbReference type="EMBL" id="TLM76885.1"/>
    </source>
</evidence>